<dbReference type="InterPro" id="IPR012074">
    <property type="entry name" value="GAF_ANTAR"/>
</dbReference>
<evidence type="ECO:0000313" key="4">
    <source>
        <dbReference type="EMBL" id="MFC6063363.1"/>
    </source>
</evidence>
<protein>
    <submittedName>
        <fullName evidence="4">ANTAR domain-containing protein</fullName>
    </submittedName>
</protein>
<keyword evidence="5" id="KW-1185">Reference proteome</keyword>
<dbReference type="Proteomes" id="UP001596139">
    <property type="component" value="Unassembled WGS sequence"/>
</dbReference>
<dbReference type="PROSITE" id="PS50921">
    <property type="entry name" value="ANTAR"/>
    <property type="match status" value="1"/>
</dbReference>
<evidence type="ECO:0000256" key="1">
    <source>
        <dbReference type="ARBA" id="ARBA00023015"/>
    </source>
</evidence>
<dbReference type="Gene3D" id="1.10.10.10">
    <property type="entry name" value="Winged helix-like DNA-binding domain superfamily/Winged helix DNA-binding domain"/>
    <property type="match status" value="1"/>
</dbReference>
<evidence type="ECO:0000259" key="3">
    <source>
        <dbReference type="PROSITE" id="PS50921"/>
    </source>
</evidence>
<dbReference type="SUPFAM" id="SSF55781">
    <property type="entry name" value="GAF domain-like"/>
    <property type="match status" value="1"/>
</dbReference>
<comment type="caution">
    <text evidence="4">The sequence shown here is derived from an EMBL/GenBank/DDBJ whole genome shotgun (WGS) entry which is preliminary data.</text>
</comment>
<evidence type="ECO:0000313" key="5">
    <source>
        <dbReference type="Proteomes" id="UP001596139"/>
    </source>
</evidence>
<organism evidence="4 5">
    <name type="scientific">Streptomyces ochraceiscleroticus</name>
    <dbReference type="NCBI Taxonomy" id="47761"/>
    <lineage>
        <taxon>Bacteria</taxon>
        <taxon>Bacillati</taxon>
        <taxon>Actinomycetota</taxon>
        <taxon>Actinomycetes</taxon>
        <taxon>Kitasatosporales</taxon>
        <taxon>Streptomycetaceae</taxon>
        <taxon>Streptomyces</taxon>
    </lineage>
</organism>
<sequence length="238" mass="25904">MGREQFLADVFVDLADASSYGKAFETTGYLQRFATRCVQLLDVSAAAVLFAPPGEGLQPVAASEPDPAFADLLAIAALEGPAREGYRTTSPVVSVDLLTTASRWPAFTEQALAAGYRFASAVPLTHRRQADGCLLLLRTGSAPVPEPDVRLGQALAHVVAVSLCYREALITYRRVNDQLRTALQTRIAIEQAKGFLAHRMGVSVDEAFEVMRGHARRRGRRLREVAREVVEQALIPDT</sequence>
<dbReference type="Pfam" id="PF03861">
    <property type="entry name" value="ANTAR"/>
    <property type="match status" value="1"/>
</dbReference>
<dbReference type="Gene3D" id="3.30.450.40">
    <property type="match status" value="1"/>
</dbReference>
<keyword evidence="1" id="KW-0805">Transcription regulation</keyword>
<dbReference type="PIRSF" id="PIRSF036625">
    <property type="entry name" value="GAF_ANTAR"/>
    <property type="match status" value="1"/>
</dbReference>
<evidence type="ECO:0000256" key="2">
    <source>
        <dbReference type="ARBA" id="ARBA00023163"/>
    </source>
</evidence>
<proteinExistence type="predicted"/>
<dbReference type="InterPro" id="IPR029016">
    <property type="entry name" value="GAF-like_dom_sf"/>
</dbReference>
<dbReference type="InterPro" id="IPR011006">
    <property type="entry name" value="CheY-like_superfamily"/>
</dbReference>
<dbReference type="RefSeq" id="WP_051862158.1">
    <property type="nucleotide sequence ID" value="NZ_JBHSPX010000004.1"/>
</dbReference>
<dbReference type="SMART" id="SM01012">
    <property type="entry name" value="ANTAR"/>
    <property type="match status" value="1"/>
</dbReference>
<dbReference type="EMBL" id="JBHSPX010000004">
    <property type="protein sequence ID" value="MFC6063363.1"/>
    <property type="molecule type" value="Genomic_DNA"/>
</dbReference>
<dbReference type="InterPro" id="IPR036388">
    <property type="entry name" value="WH-like_DNA-bd_sf"/>
</dbReference>
<dbReference type="InterPro" id="IPR005561">
    <property type="entry name" value="ANTAR"/>
</dbReference>
<reference evidence="5" key="1">
    <citation type="journal article" date="2019" name="Int. J. Syst. Evol. Microbiol.">
        <title>The Global Catalogue of Microorganisms (GCM) 10K type strain sequencing project: providing services to taxonomists for standard genome sequencing and annotation.</title>
        <authorList>
            <consortium name="The Broad Institute Genomics Platform"/>
            <consortium name="The Broad Institute Genome Sequencing Center for Infectious Disease"/>
            <person name="Wu L."/>
            <person name="Ma J."/>
        </authorList>
    </citation>
    <scope>NUCLEOTIDE SEQUENCE [LARGE SCALE GENOMIC DNA]</scope>
    <source>
        <strain evidence="5">CGMCC 1.15180</strain>
    </source>
</reference>
<dbReference type="SUPFAM" id="SSF52172">
    <property type="entry name" value="CheY-like"/>
    <property type="match status" value="1"/>
</dbReference>
<keyword evidence="2" id="KW-0804">Transcription</keyword>
<gene>
    <name evidence="4" type="ORF">ACFP4F_12480</name>
</gene>
<accession>A0ABW1MIT5</accession>
<name>A0ABW1MIT5_9ACTN</name>
<feature type="domain" description="ANTAR" evidence="3">
    <location>
        <begin position="169"/>
        <end position="230"/>
    </location>
</feature>